<dbReference type="Pfam" id="PF13419">
    <property type="entry name" value="HAD_2"/>
    <property type="match status" value="1"/>
</dbReference>
<dbReference type="InterPro" id="IPR023198">
    <property type="entry name" value="PGP-like_dom2"/>
</dbReference>
<dbReference type="InterPro" id="IPR050155">
    <property type="entry name" value="HAD-like_hydrolase_sf"/>
</dbReference>
<organism evidence="1 2">
    <name type="scientific">Clostridium neuense</name>
    <dbReference type="NCBI Taxonomy" id="1728934"/>
    <lineage>
        <taxon>Bacteria</taxon>
        <taxon>Bacillati</taxon>
        <taxon>Bacillota</taxon>
        <taxon>Clostridia</taxon>
        <taxon>Eubacteriales</taxon>
        <taxon>Clostridiaceae</taxon>
        <taxon>Clostridium</taxon>
    </lineage>
</organism>
<dbReference type="SUPFAM" id="SSF56784">
    <property type="entry name" value="HAD-like"/>
    <property type="match status" value="1"/>
</dbReference>
<accession>A0ABW8TAA6</accession>
<dbReference type="Gene3D" id="1.10.150.240">
    <property type="entry name" value="Putative phosphatase, domain 2"/>
    <property type="match status" value="1"/>
</dbReference>
<keyword evidence="1" id="KW-0378">Hydrolase</keyword>
<dbReference type="CDD" id="cd07505">
    <property type="entry name" value="HAD_BPGM-like"/>
    <property type="match status" value="1"/>
</dbReference>
<dbReference type="Proteomes" id="UP001623592">
    <property type="component" value="Unassembled WGS sequence"/>
</dbReference>
<name>A0ABW8TAA6_9CLOT</name>
<dbReference type="NCBIfam" id="TIGR01509">
    <property type="entry name" value="HAD-SF-IA-v3"/>
    <property type="match status" value="1"/>
</dbReference>
<comment type="caution">
    <text evidence="1">The sequence shown here is derived from an EMBL/GenBank/DDBJ whole genome shotgun (WGS) entry which is preliminary data.</text>
</comment>
<dbReference type="GO" id="GO:0016787">
    <property type="term" value="F:hydrolase activity"/>
    <property type="evidence" value="ECO:0007669"/>
    <property type="project" value="UniProtKB-KW"/>
</dbReference>
<dbReference type="PANTHER" id="PTHR43434:SF1">
    <property type="entry name" value="PHOSPHOGLYCOLATE PHOSPHATASE"/>
    <property type="match status" value="1"/>
</dbReference>
<dbReference type="Gene3D" id="3.40.50.1000">
    <property type="entry name" value="HAD superfamily/HAD-like"/>
    <property type="match status" value="1"/>
</dbReference>
<dbReference type="InterPro" id="IPR023214">
    <property type="entry name" value="HAD_sf"/>
</dbReference>
<reference evidence="1 2" key="1">
    <citation type="submission" date="2024-11" db="EMBL/GenBank/DDBJ databases">
        <authorList>
            <person name="Heng Y.C."/>
            <person name="Lim A.C.H."/>
            <person name="Lee J.K.Y."/>
            <person name="Kittelmann S."/>
        </authorList>
    </citation>
    <scope>NUCLEOTIDE SEQUENCE [LARGE SCALE GENOMIC DNA]</scope>
    <source>
        <strain evidence="1 2">WILCCON 0114</strain>
    </source>
</reference>
<dbReference type="InterPro" id="IPR006439">
    <property type="entry name" value="HAD-SF_hydro_IA"/>
</dbReference>
<sequence length="214" mass="24464">MKKYTTVLFDMDGVLINSEPVYINRLKQFFNLNNIAYKDDEFNYIVGNTPKNYDDFVKSTWARSRDIKEYLKAQREFYKLYGEIDYKKILFPNVLSTIKSLADNNFILGLASSSPSKDVESMLNQTGLAKYLCNYLTSDDVIETKPNPQIYIDLMKKLSVNSESVLIVEDSYFGIMAGKNAGADVAAIACKDFMQDQSFADYIIKDVSEILNFI</sequence>
<dbReference type="SFLD" id="SFLDG01129">
    <property type="entry name" value="C1.5:_HAD__Beta-PGM__Phosphata"/>
    <property type="match status" value="1"/>
</dbReference>
<protein>
    <submittedName>
        <fullName evidence="1">HAD family hydrolase</fullName>
    </submittedName>
</protein>
<keyword evidence="2" id="KW-1185">Reference proteome</keyword>
<dbReference type="InterPro" id="IPR041492">
    <property type="entry name" value="HAD_2"/>
</dbReference>
<evidence type="ECO:0000313" key="1">
    <source>
        <dbReference type="EMBL" id="MFL0249468.1"/>
    </source>
</evidence>
<dbReference type="PANTHER" id="PTHR43434">
    <property type="entry name" value="PHOSPHOGLYCOLATE PHOSPHATASE"/>
    <property type="match status" value="1"/>
</dbReference>
<gene>
    <name evidence="1" type="ORF">ACJDT4_03465</name>
</gene>
<dbReference type="InterPro" id="IPR036412">
    <property type="entry name" value="HAD-like_sf"/>
</dbReference>
<evidence type="ECO:0000313" key="2">
    <source>
        <dbReference type="Proteomes" id="UP001623592"/>
    </source>
</evidence>
<dbReference type="EMBL" id="JBJIAA010000002">
    <property type="protein sequence ID" value="MFL0249468.1"/>
    <property type="molecule type" value="Genomic_DNA"/>
</dbReference>
<dbReference type="SFLD" id="SFLDG01135">
    <property type="entry name" value="C1.5.6:_HAD__Beta-PGM__Phospha"/>
    <property type="match status" value="1"/>
</dbReference>
<proteinExistence type="predicted"/>
<dbReference type="RefSeq" id="WP_406786134.1">
    <property type="nucleotide sequence ID" value="NZ_JBJIAA010000002.1"/>
</dbReference>
<dbReference type="SFLD" id="SFLDS00003">
    <property type="entry name" value="Haloacid_Dehalogenase"/>
    <property type="match status" value="1"/>
</dbReference>